<dbReference type="Pfam" id="PF05525">
    <property type="entry name" value="Branch_AA_trans"/>
    <property type="match status" value="1"/>
</dbReference>
<proteinExistence type="inferred from homology"/>
<evidence type="ECO:0000256" key="8">
    <source>
        <dbReference type="ARBA" id="ARBA00023136"/>
    </source>
</evidence>
<sequence>MKQKQLSMKETVTIGLMLFALFFGAGNMIFPPLLGQNAGTSVWIGILGFVLTGVGLPILAVAATATTLGDLKVIAGRVHPLFGIIFPTLIYLAIGPFFGIPRTASVAYEIGLSPLLSESIKGSSLPLLVYSIVYMSITFWLCLNPTKLVDRIGKVLTPTLLLIIAILFVRSIFKPLGDFTAPSEAYMNNAFFKGFLEGYLTMDTLGALVFGIVVISSIQNRGVTDKKSITMATVKAGSIAGIALALVYMSLAYLGAGSSSIVGTSTNGGQILTAVVSYLFGQGGVILLGTAITLACLTTSIGLITACGQFFSNLIPALSYKVSISILSVFSLIVANLGLNQIISFSVPVLAGLYPIAIVLILLSLIHKHIKGFKEVYIYSVVFAGIISLVDCLHAFGFALGKITVWLQILPLYSVGIGWVIPAIIGAIIGFVVGSLKSQDRVNPSTQTD</sequence>
<feature type="transmembrane region" description="Helical" evidence="9">
    <location>
        <begin position="283"/>
        <end position="306"/>
    </location>
</feature>
<dbReference type="RefSeq" id="WP_003335988.1">
    <property type="nucleotide sequence ID" value="NZ_CP007806.1"/>
</dbReference>
<evidence type="ECO:0000313" key="11">
    <source>
        <dbReference type="Proteomes" id="UP000005850"/>
    </source>
</evidence>
<keyword evidence="4" id="KW-1003">Cell membrane</keyword>
<dbReference type="GO" id="GO:0005304">
    <property type="term" value="F:L-valine transmembrane transporter activity"/>
    <property type="evidence" value="ECO:0007669"/>
    <property type="project" value="TreeGrafter"/>
</dbReference>
<evidence type="ECO:0000256" key="2">
    <source>
        <dbReference type="ARBA" id="ARBA00008540"/>
    </source>
</evidence>
<keyword evidence="7 9" id="KW-1133">Transmembrane helix</keyword>
<keyword evidence="3 9" id="KW-0813">Transport</keyword>
<keyword evidence="8 9" id="KW-0472">Membrane</keyword>
<feature type="transmembrane region" description="Helical" evidence="9">
    <location>
        <begin position="42"/>
        <end position="69"/>
    </location>
</feature>
<evidence type="ECO:0000313" key="10">
    <source>
        <dbReference type="EMBL" id="AIG27157.1"/>
    </source>
</evidence>
<keyword evidence="6 9" id="KW-0029">Amino-acid transport</keyword>
<feature type="transmembrane region" description="Helical" evidence="9">
    <location>
        <begin position="345"/>
        <end position="365"/>
    </location>
</feature>
<dbReference type="PANTHER" id="PTHR30588">
    <property type="entry name" value="BRANCHED-CHAIN AMINO ACID TRANSPORT SYSTEM 2 CARRIER PROTEIN"/>
    <property type="match status" value="1"/>
</dbReference>
<evidence type="ECO:0000256" key="9">
    <source>
        <dbReference type="RuleBase" id="RU362122"/>
    </source>
</evidence>
<feature type="transmembrane region" description="Helical" evidence="9">
    <location>
        <begin position="318"/>
        <end position="339"/>
    </location>
</feature>
<organism evidence="10 11">
    <name type="scientific">Brevibacillus laterosporus LMG 15441</name>
    <dbReference type="NCBI Taxonomy" id="1042163"/>
    <lineage>
        <taxon>Bacteria</taxon>
        <taxon>Bacillati</taxon>
        <taxon>Bacillota</taxon>
        <taxon>Bacilli</taxon>
        <taxon>Bacillales</taxon>
        <taxon>Paenibacillaceae</taxon>
        <taxon>Brevibacillus</taxon>
    </lineage>
</organism>
<name>A0A075R3P6_BRELA</name>
<dbReference type="NCBIfam" id="TIGR00796">
    <property type="entry name" value="livcs"/>
    <property type="match status" value="1"/>
</dbReference>
<protein>
    <recommendedName>
        <fullName evidence="9">Branched-chain amino acid transport system carrier protein</fullName>
    </recommendedName>
</protein>
<dbReference type="GO" id="GO:0005886">
    <property type="term" value="C:plasma membrane"/>
    <property type="evidence" value="ECO:0007669"/>
    <property type="project" value="UniProtKB-SubCell"/>
</dbReference>
<reference evidence="10 11" key="1">
    <citation type="journal article" date="2011" name="J. Bacteriol.">
        <title>Genome sequence of Brevibacillus laterosporus LMG 15441, a pathogen of invertebrates.</title>
        <authorList>
            <person name="Djukic M."/>
            <person name="Poehlein A."/>
            <person name="Thurmer A."/>
            <person name="Daniel R."/>
        </authorList>
    </citation>
    <scope>NUCLEOTIDE SEQUENCE [LARGE SCALE GENOMIC DNA]</scope>
    <source>
        <strain evidence="10 11">LMG 15441</strain>
    </source>
</reference>
<dbReference type="PANTHER" id="PTHR30588:SF8">
    <property type="entry name" value="BRANCHED-CHAIN AMINO ACID PERMEASE BRAB"/>
    <property type="match status" value="1"/>
</dbReference>
<feature type="transmembrane region" description="Helical" evidence="9">
    <location>
        <begin position="412"/>
        <end position="433"/>
    </location>
</feature>
<dbReference type="STRING" id="1042163.BRLA_c028430"/>
<feature type="transmembrane region" description="Helical" evidence="9">
    <location>
        <begin position="124"/>
        <end position="143"/>
    </location>
</feature>
<comment type="similarity">
    <text evidence="2 9">Belongs to the branched chain amino acid transporter family.</text>
</comment>
<evidence type="ECO:0000256" key="1">
    <source>
        <dbReference type="ARBA" id="ARBA00004651"/>
    </source>
</evidence>
<accession>A0A075R3P6</accession>
<dbReference type="GO" id="GO:0015820">
    <property type="term" value="P:L-leucine transport"/>
    <property type="evidence" value="ECO:0007669"/>
    <property type="project" value="TreeGrafter"/>
</dbReference>
<dbReference type="EMBL" id="CP007806">
    <property type="protein sequence ID" value="AIG27157.1"/>
    <property type="molecule type" value="Genomic_DNA"/>
</dbReference>
<feature type="transmembrane region" description="Helical" evidence="9">
    <location>
        <begin position="12"/>
        <end position="30"/>
    </location>
</feature>
<dbReference type="Proteomes" id="UP000005850">
    <property type="component" value="Chromosome"/>
</dbReference>
<feature type="transmembrane region" description="Helical" evidence="9">
    <location>
        <begin position="377"/>
        <end position="400"/>
    </location>
</feature>
<comment type="subcellular location">
    <subcellularLocation>
        <location evidence="1 9">Cell membrane</location>
        <topology evidence="1 9">Multi-pass membrane protein</topology>
    </subcellularLocation>
</comment>
<dbReference type="HOGENOM" id="CLU_036807_0_1_9"/>
<dbReference type="GO" id="GO:0015190">
    <property type="term" value="F:L-leucine transmembrane transporter activity"/>
    <property type="evidence" value="ECO:0007669"/>
    <property type="project" value="TreeGrafter"/>
</dbReference>
<feature type="transmembrane region" description="Helical" evidence="9">
    <location>
        <begin position="81"/>
        <end position="104"/>
    </location>
</feature>
<evidence type="ECO:0000256" key="4">
    <source>
        <dbReference type="ARBA" id="ARBA00022475"/>
    </source>
</evidence>
<dbReference type="GO" id="GO:0015818">
    <property type="term" value="P:isoleucine transport"/>
    <property type="evidence" value="ECO:0007669"/>
    <property type="project" value="TreeGrafter"/>
</dbReference>
<feature type="transmembrane region" description="Helical" evidence="9">
    <location>
        <begin position="199"/>
        <end position="218"/>
    </location>
</feature>
<dbReference type="AlphaFoldDB" id="A0A075R3P6"/>
<evidence type="ECO:0000256" key="6">
    <source>
        <dbReference type="ARBA" id="ARBA00022970"/>
    </source>
</evidence>
<dbReference type="InterPro" id="IPR004685">
    <property type="entry name" value="Brnchd-chn_aa_trnsp_Livcs"/>
</dbReference>
<dbReference type="GO" id="GO:0015188">
    <property type="term" value="F:L-isoleucine transmembrane transporter activity"/>
    <property type="evidence" value="ECO:0007669"/>
    <property type="project" value="TreeGrafter"/>
</dbReference>
<gene>
    <name evidence="10" type="ORF">BRLA_c028430</name>
</gene>
<dbReference type="KEGG" id="blr:BRLA_c028430"/>
<comment type="function">
    <text evidence="9">Component of the transport system for branched-chain amino acids.</text>
</comment>
<feature type="transmembrane region" description="Helical" evidence="9">
    <location>
        <begin position="155"/>
        <end position="173"/>
    </location>
</feature>
<keyword evidence="5 9" id="KW-0812">Transmembrane</keyword>
<evidence type="ECO:0000256" key="5">
    <source>
        <dbReference type="ARBA" id="ARBA00022692"/>
    </source>
</evidence>
<evidence type="ECO:0000256" key="3">
    <source>
        <dbReference type="ARBA" id="ARBA00022448"/>
    </source>
</evidence>
<keyword evidence="11" id="KW-1185">Reference proteome</keyword>
<feature type="transmembrane region" description="Helical" evidence="9">
    <location>
        <begin position="239"/>
        <end position="263"/>
    </location>
</feature>
<dbReference type="eggNOG" id="COG1114">
    <property type="taxonomic scope" value="Bacteria"/>
</dbReference>
<evidence type="ECO:0000256" key="7">
    <source>
        <dbReference type="ARBA" id="ARBA00022989"/>
    </source>
</evidence>